<gene>
    <name evidence="8" type="primary">fliD</name>
    <name evidence="8" type="ORF">Q3O59_04680</name>
</gene>
<keyword evidence="8" id="KW-0282">Flagellum</keyword>
<keyword evidence="8" id="KW-0966">Cell projection</keyword>
<keyword evidence="3" id="KW-0175">Coiled coil</keyword>
<dbReference type="InterPro" id="IPR003481">
    <property type="entry name" value="FliD_N"/>
</dbReference>
<evidence type="ECO:0000259" key="6">
    <source>
        <dbReference type="Pfam" id="PF02465"/>
    </source>
</evidence>
<dbReference type="InterPro" id="IPR010809">
    <property type="entry name" value="FliD_C"/>
</dbReference>
<comment type="subcellular location">
    <subcellularLocation>
        <location evidence="5">Secreted</location>
    </subcellularLocation>
    <subcellularLocation>
        <location evidence="5">Bacterial flagellum</location>
    </subcellularLocation>
</comment>
<comment type="function">
    <text evidence="5">Required for morphogenesis and for the elongation of the flagellar filament by facilitating polymerization of the flagellin monomers at the tip of growing filament. Forms a capping structure, which prevents flagellin subunits (transported through the central channel of the flagellum) from leaking out without polymerization at the distal end.</text>
</comment>
<protein>
    <recommendedName>
        <fullName evidence="5">Flagellar hook-associated protein 2</fullName>
        <shortName evidence="5">HAP2</shortName>
    </recommendedName>
    <alternativeName>
        <fullName evidence="5">Flagellar cap protein</fullName>
    </alternativeName>
</protein>
<evidence type="ECO:0000256" key="4">
    <source>
        <dbReference type="ARBA" id="ARBA00023143"/>
    </source>
</evidence>
<feature type="domain" description="Flagellar hook-associated protein 2 N-terminal" evidence="6">
    <location>
        <begin position="11"/>
        <end position="109"/>
    </location>
</feature>
<reference evidence="8 9" key="1">
    <citation type="submission" date="2023-08" db="EMBL/GenBank/DDBJ databases">
        <authorList>
            <person name="Joshi A."/>
            <person name="Thite S."/>
        </authorList>
    </citation>
    <scope>NUCLEOTIDE SEQUENCE [LARGE SCALE GENOMIC DNA]</scope>
    <source>
        <strain evidence="8 9">1E1</strain>
    </source>
</reference>
<evidence type="ECO:0000259" key="7">
    <source>
        <dbReference type="Pfam" id="PF07195"/>
    </source>
</evidence>
<evidence type="ECO:0000313" key="9">
    <source>
        <dbReference type="Proteomes" id="UP001236258"/>
    </source>
</evidence>
<dbReference type="InterPro" id="IPR040026">
    <property type="entry name" value="FliD"/>
</dbReference>
<organism evidence="8 9">
    <name type="scientific">Alkalimonas delamerensis</name>
    <dbReference type="NCBI Taxonomy" id="265981"/>
    <lineage>
        <taxon>Bacteria</taxon>
        <taxon>Pseudomonadati</taxon>
        <taxon>Pseudomonadota</taxon>
        <taxon>Gammaproteobacteria</taxon>
        <taxon>Alkalimonas</taxon>
    </lineage>
</organism>
<comment type="similarity">
    <text evidence="1 5">Belongs to the FliD family.</text>
</comment>
<name>A0ABT9GNF7_9GAMM</name>
<accession>A0ABT9GNF7</accession>
<dbReference type="Pfam" id="PF07196">
    <property type="entry name" value="Flagellin_IN"/>
    <property type="match status" value="1"/>
</dbReference>
<dbReference type="InterPro" id="IPR010810">
    <property type="entry name" value="Flagellin_hook_IN_motif"/>
</dbReference>
<feature type="domain" description="Flagellar hook-associated protein 2 C-terminal" evidence="7">
    <location>
        <begin position="226"/>
        <end position="466"/>
    </location>
</feature>
<proteinExistence type="inferred from homology"/>
<dbReference type="RefSeq" id="WP_305944473.1">
    <property type="nucleotide sequence ID" value="NZ_JAUZVY010000002.1"/>
</dbReference>
<comment type="caution">
    <text evidence="8">The sequence shown here is derived from an EMBL/GenBank/DDBJ whole genome shotgun (WGS) entry which is preliminary data.</text>
</comment>
<dbReference type="Proteomes" id="UP001236258">
    <property type="component" value="Unassembled WGS sequence"/>
</dbReference>
<evidence type="ECO:0000256" key="1">
    <source>
        <dbReference type="ARBA" id="ARBA00009764"/>
    </source>
</evidence>
<dbReference type="PANTHER" id="PTHR30288">
    <property type="entry name" value="FLAGELLAR CAP/ASSEMBLY PROTEIN FLID"/>
    <property type="match status" value="1"/>
</dbReference>
<evidence type="ECO:0000256" key="3">
    <source>
        <dbReference type="ARBA" id="ARBA00023054"/>
    </source>
</evidence>
<sequence>MSQVNFLGSASGLPLEELVSTLVKVERDSKLGRINKTKSTLEASLSGVGRLKSALSSFQNSIKALGGNNLKARVATITQPQENKTFLEASASNSAVPGSFDVKVNQLAAGSRLESADGSYDSANDVVSTTDGVITLTAGDKSFDVNVTAGMTLNQLRQKINGASDNFGVNVNLINAGGAVGTKLVFSSGITGDGNDLQISNNNAELDSISTIPTGASAGLSVVQAAQNAEIEIDGILASSNTNVFSNVIQDVSLTVRAVTPDGNNAALNINTDKEGAEEKINAFIKSYNELVDQIDSLTKNRTLGSDGKTVTAQGGPLAGDPLPRSIMSQLRGILGSAFEDADEGLSTLYSMGITFNSSGKLEIASTSEFGGDSGRVRFNRALDENFDGIASLFGGDKGLSASLEDFTKQFTQSGGIIATRENSLRGQIDKSNKDLEAANRFIQSYEQTLRSRYTALDGLLGSMQNMASTITAQLSNLPGFRTQTTNRN</sequence>
<evidence type="ECO:0000256" key="2">
    <source>
        <dbReference type="ARBA" id="ARBA00011255"/>
    </source>
</evidence>
<keyword evidence="9" id="KW-1185">Reference proteome</keyword>
<keyword evidence="4 5" id="KW-0975">Bacterial flagellum</keyword>
<dbReference type="Pfam" id="PF02465">
    <property type="entry name" value="FliD_N"/>
    <property type="match status" value="1"/>
</dbReference>
<keyword evidence="5" id="KW-0964">Secreted</keyword>
<dbReference type="PANTHER" id="PTHR30288:SF0">
    <property type="entry name" value="FLAGELLAR HOOK-ASSOCIATED PROTEIN 2"/>
    <property type="match status" value="1"/>
</dbReference>
<dbReference type="Pfam" id="PF07195">
    <property type="entry name" value="FliD_C"/>
    <property type="match status" value="1"/>
</dbReference>
<comment type="subunit">
    <text evidence="2 5">Homopentamer.</text>
</comment>
<evidence type="ECO:0000313" key="8">
    <source>
        <dbReference type="EMBL" id="MDP4528325.1"/>
    </source>
</evidence>
<dbReference type="EMBL" id="JAUZVY010000002">
    <property type="protein sequence ID" value="MDP4528325.1"/>
    <property type="molecule type" value="Genomic_DNA"/>
</dbReference>
<keyword evidence="8" id="KW-0969">Cilium</keyword>
<evidence type="ECO:0000256" key="5">
    <source>
        <dbReference type="RuleBase" id="RU362066"/>
    </source>
</evidence>